<dbReference type="GO" id="GO:0004341">
    <property type="term" value="F:gluconolactonase activity"/>
    <property type="evidence" value="ECO:0007669"/>
    <property type="project" value="TreeGrafter"/>
</dbReference>
<dbReference type="GeneID" id="64967686"/>
<dbReference type="InterPro" id="IPR011042">
    <property type="entry name" value="6-blade_b-propeller_TolB-like"/>
</dbReference>
<accession>A0A7R8AG63</accession>
<keyword evidence="6" id="KW-1185">Reference proteome</keyword>
<feature type="binding site" evidence="3">
    <location>
        <position position="114"/>
    </location>
    <ligand>
        <name>substrate</name>
    </ligand>
</feature>
<feature type="binding site" evidence="3">
    <location>
        <position position="112"/>
    </location>
    <ligand>
        <name>substrate</name>
    </ligand>
</feature>
<dbReference type="Pfam" id="PF08450">
    <property type="entry name" value="SGL"/>
    <property type="match status" value="1"/>
</dbReference>
<feature type="binding site" evidence="3">
    <location>
        <position position="215"/>
    </location>
    <ligand>
        <name>a divalent metal cation</name>
        <dbReference type="ChEBI" id="CHEBI:60240"/>
    </ligand>
</feature>
<evidence type="ECO:0000256" key="3">
    <source>
        <dbReference type="PIRSR" id="PIRSR605511-2"/>
    </source>
</evidence>
<dbReference type="InterPro" id="IPR013658">
    <property type="entry name" value="SGL"/>
</dbReference>
<sequence>MTEIEVWTVSEPFLEIRCQLGEGPAYNEESQELRFLDMNEKEIHFVDMSTSPVSLRTIKTECHVGVTVDIEGVRDELLAAAKYGFATVDRKTGKMEWLQRVYQAPEMEARMRMNDGAVDSRGRLWASSMNDTHIVDHWPRYEGSLFRLHVDGQAHSALHRELAIPNGIAWNIADDTMYITESESKDIYAFDFEPDTAQISNRRVFFHNEGDGLPDGLAIDVEDCLWSALFFGGKVIRISPVGHVIGVVNLPCPLATSITFIGTDLIVTTARHAEKVPSQFGGAVFRVSVAVRGCRARTARLLPS</sequence>
<dbReference type="InterPro" id="IPR005511">
    <property type="entry name" value="SMP-30"/>
</dbReference>
<evidence type="ECO:0000256" key="2">
    <source>
        <dbReference type="PIRSR" id="PIRSR605511-1"/>
    </source>
</evidence>
<evidence type="ECO:0000259" key="4">
    <source>
        <dbReference type="Pfam" id="PF08450"/>
    </source>
</evidence>
<proteinExistence type="inferred from homology"/>
<dbReference type="GO" id="GO:0005509">
    <property type="term" value="F:calcium ion binding"/>
    <property type="evidence" value="ECO:0007669"/>
    <property type="project" value="TreeGrafter"/>
</dbReference>
<comment type="similarity">
    <text evidence="1">Belongs to the SMP-30/CGR1 family.</text>
</comment>
<dbReference type="AlphaFoldDB" id="A0A7R8AG63"/>
<evidence type="ECO:0000313" key="5">
    <source>
        <dbReference type="EMBL" id="BCS17681.1"/>
    </source>
</evidence>
<feature type="binding site" evidence="3">
    <location>
        <position position="22"/>
    </location>
    <ligand>
        <name>a divalent metal cation</name>
        <dbReference type="ChEBI" id="CHEBI:60240"/>
    </ligand>
</feature>
<dbReference type="RefSeq" id="XP_041549875.1">
    <property type="nucleotide sequence ID" value="XM_041701585.1"/>
</dbReference>
<feature type="binding site" evidence="3">
    <location>
        <position position="166"/>
    </location>
    <ligand>
        <name>a divalent metal cation</name>
        <dbReference type="ChEBI" id="CHEBI:60240"/>
    </ligand>
</feature>
<protein>
    <recommendedName>
        <fullName evidence="4">SMP-30/Gluconolactonase/LRE-like region domain-containing protein</fullName>
    </recommendedName>
</protein>
<organism evidence="5 6">
    <name type="scientific">Aspergillus puulaauensis</name>
    <dbReference type="NCBI Taxonomy" id="1220207"/>
    <lineage>
        <taxon>Eukaryota</taxon>
        <taxon>Fungi</taxon>
        <taxon>Dikarya</taxon>
        <taxon>Ascomycota</taxon>
        <taxon>Pezizomycotina</taxon>
        <taxon>Eurotiomycetes</taxon>
        <taxon>Eurotiomycetidae</taxon>
        <taxon>Eurotiales</taxon>
        <taxon>Aspergillaceae</taxon>
        <taxon>Aspergillus</taxon>
    </lineage>
</organism>
<keyword evidence="3" id="KW-0479">Metal-binding</keyword>
<keyword evidence="3" id="KW-0862">Zinc</keyword>
<dbReference type="Proteomes" id="UP000654913">
    <property type="component" value="Chromosome 1"/>
</dbReference>
<evidence type="ECO:0000256" key="1">
    <source>
        <dbReference type="ARBA" id="ARBA00008853"/>
    </source>
</evidence>
<name>A0A7R8AG63_9EURO</name>
<gene>
    <name evidence="5" type="ORF">APUU_10509S</name>
</gene>
<dbReference type="EMBL" id="AP024443">
    <property type="protein sequence ID" value="BCS17681.1"/>
    <property type="molecule type" value="Genomic_DNA"/>
</dbReference>
<dbReference type="PANTHER" id="PTHR10907:SF47">
    <property type="entry name" value="REGUCALCIN"/>
    <property type="match status" value="1"/>
</dbReference>
<dbReference type="PRINTS" id="PR01790">
    <property type="entry name" value="SMP30FAMILY"/>
</dbReference>
<reference evidence="5" key="2">
    <citation type="submission" date="2021-02" db="EMBL/GenBank/DDBJ databases">
        <title>Aspergillus puulaauensis MK2 genome sequence.</title>
        <authorList>
            <person name="Futagami T."/>
            <person name="Mori K."/>
            <person name="Kadooka C."/>
            <person name="Tanaka T."/>
        </authorList>
    </citation>
    <scope>NUCLEOTIDE SEQUENCE</scope>
    <source>
        <strain evidence="5">MK2</strain>
    </source>
</reference>
<dbReference type="OrthoDB" id="423498at2759"/>
<comment type="cofactor">
    <cofactor evidence="3">
        <name>Zn(2+)</name>
        <dbReference type="ChEBI" id="CHEBI:29105"/>
    </cofactor>
    <text evidence="3">Binds 1 divalent metal cation per subunit.</text>
</comment>
<dbReference type="KEGG" id="apuu:APUU_10509S"/>
<feature type="active site" description="Proton donor/acceptor" evidence="2">
    <location>
        <position position="215"/>
    </location>
</feature>
<dbReference type="SUPFAM" id="SSF63829">
    <property type="entry name" value="Calcium-dependent phosphotriesterase"/>
    <property type="match status" value="1"/>
</dbReference>
<dbReference type="Gene3D" id="2.120.10.30">
    <property type="entry name" value="TolB, C-terminal domain"/>
    <property type="match status" value="1"/>
</dbReference>
<feature type="domain" description="SMP-30/Gluconolactonase/LRE-like region" evidence="4">
    <location>
        <begin position="20"/>
        <end position="271"/>
    </location>
</feature>
<dbReference type="PANTHER" id="PTHR10907">
    <property type="entry name" value="REGUCALCIN"/>
    <property type="match status" value="1"/>
</dbReference>
<evidence type="ECO:0000313" key="6">
    <source>
        <dbReference type="Proteomes" id="UP000654913"/>
    </source>
</evidence>
<reference evidence="5" key="1">
    <citation type="submission" date="2021-01" db="EMBL/GenBank/DDBJ databases">
        <authorList>
            <consortium name="Aspergillus puulaauensis MK2 genome sequencing consortium"/>
            <person name="Kazuki M."/>
            <person name="Futagami T."/>
        </authorList>
    </citation>
    <scope>NUCLEOTIDE SEQUENCE</scope>
    <source>
        <strain evidence="5">MK2</strain>
    </source>
</reference>